<feature type="non-terminal residue" evidence="1">
    <location>
        <position position="86"/>
    </location>
</feature>
<feature type="non-terminal residue" evidence="1">
    <location>
        <position position="1"/>
    </location>
</feature>
<evidence type="ECO:0000313" key="1">
    <source>
        <dbReference type="EMBL" id="CAG8764057.1"/>
    </source>
</evidence>
<name>A0A9N9NU30_9GLOM</name>
<dbReference type="OrthoDB" id="2334883at2759"/>
<proteinExistence type="predicted"/>
<protein>
    <submittedName>
        <fullName evidence="1">4518_t:CDS:1</fullName>
    </submittedName>
</protein>
<sequence length="86" mass="10083">EYYYHNHLGGKRGHQSRNCTECRYPSRQQTYDTAGLQEDLIYGIVSTAVDWAILTHDNLVEPIKDLFGQIKLVFNRQIELQESLKR</sequence>
<dbReference type="Proteomes" id="UP000789342">
    <property type="component" value="Unassembled WGS sequence"/>
</dbReference>
<comment type="caution">
    <text evidence="1">The sequence shown here is derived from an EMBL/GenBank/DDBJ whole genome shotgun (WGS) entry which is preliminary data.</text>
</comment>
<accession>A0A9N9NU30</accession>
<evidence type="ECO:0000313" key="2">
    <source>
        <dbReference type="Proteomes" id="UP000789342"/>
    </source>
</evidence>
<dbReference type="AlphaFoldDB" id="A0A9N9NU30"/>
<keyword evidence="2" id="KW-1185">Reference proteome</keyword>
<gene>
    <name evidence="1" type="ORF">AMORRO_LOCUS16135</name>
</gene>
<reference evidence="1" key="1">
    <citation type="submission" date="2021-06" db="EMBL/GenBank/DDBJ databases">
        <authorList>
            <person name="Kallberg Y."/>
            <person name="Tangrot J."/>
            <person name="Rosling A."/>
        </authorList>
    </citation>
    <scope>NUCLEOTIDE SEQUENCE</scope>
    <source>
        <strain evidence="1">CL551</strain>
    </source>
</reference>
<dbReference type="EMBL" id="CAJVPV010042499">
    <property type="protein sequence ID" value="CAG8764057.1"/>
    <property type="molecule type" value="Genomic_DNA"/>
</dbReference>
<organism evidence="1 2">
    <name type="scientific">Acaulospora morrowiae</name>
    <dbReference type="NCBI Taxonomy" id="94023"/>
    <lineage>
        <taxon>Eukaryota</taxon>
        <taxon>Fungi</taxon>
        <taxon>Fungi incertae sedis</taxon>
        <taxon>Mucoromycota</taxon>
        <taxon>Glomeromycotina</taxon>
        <taxon>Glomeromycetes</taxon>
        <taxon>Diversisporales</taxon>
        <taxon>Acaulosporaceae</taxon>
        <taxon>Acaulospora</taxon>
    </lineage>
</organism>